<feature type="compositionally biased region" description="Low complexity" evidence="1">
    <location>
        <begin position="96"/>
        <end position="105"/>
    </location>
</feature>
<dbReference type="Proteomes" id="UP001501102">
    <property type="component" value="Unassembled WGS sequence"/>
</dbReference>
<feature type="region of interest" description="Disordered" evidence="1">
    <location>
        <begin position="1"/>
        <end position="280"/>
    </location>
</feature>
<gene>
    <name evidence="2" type="ORF">GCM10020221_00640</name>
</gene>
<feature type="compositionally biased region" description="Basic and acidic residues" evidence="1">
    <location>
        <begin position="76"/>
        <end position="95"/>
    </location>
</feature>
<proteinExistence type="predicted"/>
<evidence type="ECO:0000256" key="1">
    <source>
        <dbReference type="SAM" id="MobiDB-lite"/>
    </source>
</evidence>
<feature type="compositionally biased region" description="Basic residues" evidence="1">
    <location>
        <begin position="19"/>
        <end position="30"/>
    </location>
</feature>
<evidence type="ECO:0000313" key="3">
    <source>
        <dbReference type="Proteomes" id="UP001501102"/>
    </source>
</evidence>
<comment type="caution">
    <text evidence="2">The sequence shown here is derived from an EMBL/GenBank/DDBJ whole genome shotgun (WGS) entry which is preliminary data.</text>
</comment>
<reference evidence="2 3" key="1">
    <citation type="journal article" date="2019" name="Int. J. Syst. Evol. Microbiol.">
        <title>The Global Catalogue of Microorganisms (GCM) 10K type strain sequencing project: providing services to taxonomists for standard genome sequencing and annotation.</title>
        <authorList>
            <consortium name="The Broad Institute Genomics Platform"/>
            <consortium name="The Broad Institute Genome Sequencing Center for Infectious Disease"/>
            <person name="Wu L."/>
            <person name="Ma J."/>
        </authorList>
    </citation>
    <scope>NUCLEOTIDE SEQUENCE [LARGE SCALE GENOMIC DNA]</scope>
    <source>
        <strain evidence="2 3">JCM 4087</strain>
    </source>
</reference>
<protein>
    <submittedName>
        <fullName evidence="2">Uncharacterized protein</fullName>
    </submittedName>
</protein>
<feature type="compositionally biased region" description="Basic and acidic residues" evidence="1">
    <location>
        <begin position="134"/>
        <end position="148"/>
    </location>
</feature>
<sequence>MAVTSPARTRSKSSLPQRATRKPKARRRPAVRAARGGGQGTAAAGRGREEGQGGEDARAGDGEQEDAQGHFAAVRLHAEGEEGDAGEDHERDVRDAGAAAAPPAQGGEGEHPAGQGDAHVQDELVDRVAALDAAGDRGRDVAAERAESAEELVEVAGPVRLGQEADPDRQHHPAQQRESAERRAAYQDEDGEDAQHHERGQLVGRDGGGEEGDQQGQEYGQLGAADRLHAALARYAPPRQLAGPAEPDQQHGHEEQVEEVVEGLRGEVVLADPAAEGEQP</sequence>
<keyword evidence="3" id="KW-1185">Reference proteome</keyword>
<dbReference type="EMBL" id="BAAAXZ010000002">
    <property type="protein sequence ID" value="GAA2908389.1"/>
    <property type="molecule type" value="Genomic_DNA"/>
</dbReference>
<feature type="compositionally biased region" description="Low complexity" evidence="1">
    <location>
        <begin position="214"/>
        <end position="223"/>
    </location>
</feature>
<organism evidence="2 3">
    <name type="scientific">Streptomyces thioluteus</name>
    <dbReference type="NCBI Taxonomy" id="66431"/>
    <lineage>
        <taxon>Bacteria</taxon>
        <taxon>Bacillati</taxon>
        <taxon>Actinomycetota</taxon>
        <taxon>Actinomycetes</taxon>
        <taxon>Kitasatosporales</taxon>
        <taxon>Streptomycetaceae</taxon>
        <taxon>Streptomyces</taxon>
    </lineage>
</organism>
<name>A0ABN3WB42_STRTU</name>
<evidence type="ECO:0000313" key="2">
    <source>
        <dbReference type="EMBL" id="GAA2908389.1"/>
    </source>
</evidence>
<accession>A0ABN3WB42</accession>
<feature type="compositionally biased region" description="Polar residues" evidence="1">
    <location>
        <begin position="1"/>
        <end position="17"/>
    </location>
</feature>
<feature type="compositionally biased region" description="Basic and acidic residues" evidence="1">
    <location>
        <begin position="46"/>
        <end position="61"/>
    </location>
</feature>